<gene>
    <name evidence="9 11" type="primary">tatB</name>
    <name evidence="11" type="ORF">NRP21_04730</name>
</gene>
<dbReference type="Pfam" id="PF02416">
    <property type="entry name" value="TatA_B_E"/>
    <property type="match status" value="1"/>
</dbReference>
<dbReference type="Gene3D" id="1.20.5.3310">
    <property type="match status" value="1"/>
</dbReference>
<reference evidence="11 12" key="1">
    <citation type="submission" date="2022-06" db="EMBL/GenBank/DDBJ databases">
        <title>Roseomonas CN29.</title>
        <authorList>
            <person name="Cheng Y."/>
            <person name="He X."/>
        </authorList>
    </citation>
    <scope>NUCLEOTIDE SEQUENCE [LARGE SCALE GENOMIC DNA]</scope>
    <source>
        <strain evidence="11 12">CN29</strain>
    </source>
</reference>
<keyword evidence="2 9" id="KW-0813">Transport</keyword>
<evidence type="ECO:0000313" key="11">
    <source>
        <dbReference type="EMBL" id="MCR0981353.1"/>
    </source>
</evidence>
<evidence type="ECO:0000256" key="8">
    <source>
        <dbReference type="ARBA" id="ARBA00023136"/>
    </source>
</evidence>
<feature type="compositionally biased region" description="Low complexity" evidence="10">
    <location>
        <begin position="181"/>
        <end position="191"/>
    </location>
</feature>
<dbReference type="HAMAP" id="MF_00237">
    <property type="entry name" value="TatB"/>
    <property type="match status" value="1"/>
</dbReference>
<feature type="region of interest" description="Disordered" evidence="10">
    <location>
        <begin position="85"/>
        <end position="202"/>
    </location>
</feature>
<evidence type="ECO:0000256" key="6">
    <source>
        <dbReference type="ARBA" id="ARBA00022989"/>
    </source>
</evidence>
<keyword evidence="5 9" id="KW-0653">Protein transport</keyword>
<keyword evidence="3 9" id="KW-1003">Cell membrane</keyword>
<keyword evidence="4 9" id="KW-0812">Transmembrane</keyword>
<evidence type="ECO:0000256" key="9">
    <source>
        <dbReference type="HAMAP-Rule" id="MF_00237"/>
    </source>
</evidence>
<dbReference type="InterPro" id="IPR003369">
    <property type="entry name" value="TatA/B/E"/>
</dbReference>
<dbReference type="NCBIfam" id="TIGR01410">
    <property type="entry name" value="tatB"/>
    <property type="match status" value="1"/>
</dbReference>
<organism evidence="11 12">
    <name type="scientific">Roseomonas populi</name>
    <dbReference type="NCBI Taxonomy" id="3121582"/>
    <lineage>
        <taxon>Bacteria</taxon>
        <taxon>Pseudomonadati</taxon>
        <taxon>Pseudomonadota</taxon>
        <taxon>Alphaproteobacteria</taxon>
        <taxon>Acetobacterales</taxon>
        <taxon>Roseomonadaceae</taxon>
        <taxon>Roseomonas</taxon>
    </lineage>
</organism>
<evidence type="ECO:0000313" key="12">
    <source>
        <dbReference type="Proteomes" id="UP001524642"/>
    </source>
</evidence>
<comment type="caution">
    <text evidence="11">The sequence shown here is derived from an EMBL/GenBank/DDBJ whole genome shotgun (WGS) entry which is preliminary data.</text>
</comment>
<comment type="subcellular location">
    <subcellularLocation>
        <location evidence="9">Cell membrane</location>
        <topology evidence="9">Single-pass membrane protein</topology>
    </subcellularLocation>
    <subcellularLocation>
        <location evidence="1">Membrane</location>
        <topology evidence="1">Single-pass membrane protein</topology>
    </subcellularLocation>
</comment>
<dbReference type="Proteomes" id="UP001524642">
    <property type="component" value="Unassembled WGS sequence"/>
</dbReference>
<evidence type="ECO:0000256" key="1">
    <source>
        <dbReference type="ARBA" id="ARBA00004167"/>
    </source>
</evidence>
<proteinExistence type="inferred from homology"/>
<dbReference type="EMBL" id="JANJOU010000002">
    <property type="protein sequence ID" value="MCR0981353.1"/>
    <property type="molecule type" value="Genomic_DNA"/>
</dbReference>
<comment type="similarity">
    <text evidence="9">Belongs to the TatB family.</text>
</comment>
<evidence type="ECO:0000256" key="10">
    <source>
        <dbReference type="SAM" id="MobiDB-lite"/>
    </source>
</evidence>
<sequence length="202" mass="20870">MFDLAWSEIALIAVVAVVVIGPKDLPDAVRGVARGIQKLRRMAGEFQGHLDEVVREAKLEDVRDQIRDIRNFDLKSTIEKAVDEDGSLTRTMREDPFRAPPPPTSDIAPAAGTEATLPDAPPPTDATAPAPEVTAAEAAADTPDATPPAPTPQPATTASPATGHSAEASGFSPIPEPAPATTPAAHPAPGAETPPRPAAHTA</sequence>
<keyword evidence="6 9" id="KW-1133">Transmembrane helix</keyword>
<feature type="compositionally biased region" description="Pro residues" evidence="10">
    <location>
        <begin position="192"/>
        <end position="202"/>
    </location>
</feature>
<keyword evidence="7 9" id="KW-0811">Translocation</keyword>
<feature type="compositionally biased region" description="Low complexity" evidence="10">
    <location>
        <begin position="125"/>
        <end position="144"/>
    </location>
</feature>
<accession>A0ABT1WZS5</accession>
<dbReference type="RefSeq" id="WP_257715023.1">
    <property type="nucleotide sequence ID" value="NZ_JANJOU010000002.1"/>
</dbReference>
<dbReference type="PANTHER" id="PTHR33162">
    <property type="entry name" value="SEC-INDEPENDENT PROTEIN TRANSLOCASE PROTEIN TATA, CHLOROPLASTIC"/>
    <property type="match status" value="1"/>
</dbReference>
<name>A0ABT1WZS5_9PROT</name>
<comment type="function">
    <text evidence="9">Part of the twin-arginine translocation (Tat) system that transports large folded proteins containing a characteristic twin-arginine motif in their signal peptide across membranes. Together with TatC, TatB is part of a receptor directly interacting with Tat signal peptides. TatB may form an oligomeric binding site that transiently accommodates folded Tat precursor proteins before their translocation.</text>
</comment>
<dbReference type="InterPro" id="IPR018448">
    <property type="entry name" value="TatB"/>
</dbReference>
<keyword evidence="12" id="KW-1185">Reference proteome</keyword>
<evidence type="ECO:0000256" key="7">
    <source>
        <dbReference type="ARBA" id="ARBA00023010"/>
    </source>
</evidence>
<protein>
    <recommendedName>
        <fullName evidence="9">Sec-independent protein translocase protein TatB</fullName>
    </recommendedName>
</protein>
<evidence type="ECO:0000256" key="5">
    <source>
        <dbReference type="ARBA" id="ARBA00022927"/>
    </source>
</evidence>
<evidence type="ECO:0000256" key="2">
    <source>
        <dbReference type="ARBA" id="ARBA00022448"/>
    </source>
</evidence>
<dbReference type="PRINTS" id="PR01506">
    <property type="entry name" value="TATBPROTEIN"/>
</dbReference>
<evidence type="ECO:0000256" key="4">
    <source>
        <dbReference type="ARBA" id="ARBA00022692"/>
    </source>
</evidence>
<evidence type="ECO:0000256" key="3">
    <source>
        <dbReference type="ARBA" id="ARBA00022475"/>
    </source>
</evidence>
<keyword evidence="8 9" id="KW-0472">Membrane</keyword>
<dbReference type="PANTHER" id="PTHR33162:SF1">
    <property type="entry name" value="SEC-INDEPENDENT PROTEIN TRANSLOCASE PROTEIN TATA, CHLOROPLASTIC"/>
    <property type="match status" value="1"/>
</dbReference>
<comment type="subunit">
    <text evidence="9">The Tat system comprises two distinct complexes: a TatABC complex, containing multiple copies of TatA, TatB and TatC subunits, and a separate TatA complex, containing only TatA subunits. Substrates initially bind to the TatABC complex, which probably triggers association of the separate TatA complex to form the active translocon.</text>
</comment>